<comment type="caution">
    <text evidence="7">The sequence shown here is derived from an EMBL/GenBank/DDBJ whole genome shotgun (WGS) entry which is preliminary data.</text>
</comment>
<evidence type="ECO:0000256" key="4">
    <source>
        <dbReference type="ARBA" id="ARBA00022643"/>
    </source>
</evidence>
<keyword evidence="8" id="KW-1185">Reference proteome</keyword>
<reference evidence="7 8" key="1">
    <citation type="submission" date="2021-03" db="EMBL/GenBank/DDBJ databases">
        <title>Genomic Encyclopedia of Type Strains, Phase IV (KMG-IV): sequencing the most valuable type-strain genomes for metagenomic binning, comparative biology and taxonomic classification.</title>
        <authorList>
            <person name="Goeker M."/>
        </authorList>
    </citation>
    <scope>NUCLEOTIDE SEQUENCE [LARGE SCALE GENOMIC DNA]</scope>
    <source>
        <strain evidence="7 8">DSM 1289</strain>
    </source>
</reference>
<feature type="domain" description="Nitroreductase" evidence="6">
    <location>
        <begin position="68"/>
        <end position="146"/>
    </location>
</feature>
<dbReference type="CDD" id="cd20609">
    <property type="entry name" value="nitroreductase"/>
    <property type="match status" value="1"/>
</dbReference>
<dbReference type="SUPFAM" id="SSF55469">
    <property type="entry name" value="FMN-dependent nitroreductase-like"/>
    <property type="match status" value="1"/>
</dbReference>
<evidence type="ECO:0000256" key="1">
    <source>
        <dbReference type="ARBA" id="ARBA00001917"/>
    </source>
</evidence>
<evidence type="ECO:0000313" key="7">
    <source>
        <dbReference type="EMBL" id="MBP1855220.1"/>
    </source>
</evidence>
<evidence type="ECO:0000256" key="3">
    <source>
        <dbReference type="ARBA" id="ARBA00022630"/>
    </source>
</evidence>
<dbReference type="Pfam" id="PF00881">
    <property type="entry name" value="Nitroreductase"/>
    <property type="match status" value="2"/>
</dbReference>
<comment type="similarity">
    <text evidence="2">Belongs to the nitroreductase family.</text>
</comment>
<feature type="domain" description="Nitroreductase" evidence="6">
    <location>
        <begin position="8"/>
        <end position="59"/>
    </location>
</feature>
<evidence type="ECO:0000256" key="2">
    <source>
        <dbReference type="ARBA" id="ARBA00007118"/>
    </source>
</evidence>
<dbReference type="RefSeq" id="WP_209456670.1">
    <property type="nucleotide sequence ID" value="NZ_BAAACS010000002.1"/>
</dbReference>
<protein>
    <submittedName>
        <fullName evidence="7">Nitroreductase</fullName>
    </submittedName>
</protein>
<dbReference type="InterPro" id="IPR029479">
    <property type="entry name" value="Nitroreductase"/>
</dbReference>
<keyword evidence="3" id="KW-0285">Flavoprotein</keyword>
<evidence type="ECO:0000313" key="8">
    <source>
        <dbReference type="Proteomes" id="UP000767291"/>
    </source>
</evidence>
<dbReference type="EMBL" id="JAGGJX010000002">
    <property type="protein sequence ID" value="MBP1855220.1"/>
    <property type="molecule type" value="Genomic_DNA"/>
</dbReference>
<proteinExistence type="inferred from homology"/>
<keyword evidence="4" id="KW-0288">FMN</keyword>
<dbReference type="InterPro" id="IPR000415">
    <property type="entry name" value="Nitroreductase-like"/>
</dbReference>
<organism evidence="7 8">
    <name type="scientific">Metaclostridioides mangenotii</name>
    <dbReference type="NCBI Taxonomy" id="1540"/>
    <lineage>
        <taxon>Bacteria</taxon>
        <taxon>Bacillati</taxon>
        <taxon>Bacillota</taxon>
        <taxon>Clostridia</taxon>
        <taxon>Peptostreptococcales</taxon>
        <taxon>Peptostreptococcaceae</taxon>
        <taxon>Metaclostridioides</taxon>
    </lineage>
</organism>
<name>A0ABS4EB91_9FIRM</name>
<accession>A0ABS4EB91</accession>
<dbReference type="PANTHER" id="PTHR43673">
    <property type="entry name" value="NAD(P)H NITROREDUCTASE YDGI-RELATED"/>
    <property type="match status" value="1"/>
</dbReference>
<evidence type="ECO:0000256" key="5">
    <source>
        <dbReference type="ARBA" id="ARBA00023002"/>
    </source>
</evidence>
<dbReference type="PANTHER" id="PTHR43673:SF2">
    <property type="entry name" value="NITROREDUCTASE"/>
    <property type="match status" value="1"/>
</dbReference>
<keyword evidence="5" id="KW-0560">Oxidoreductase</keyword>
<evidence type="ECO:0000259" key="6">
    <source>
        <dbReference type="Pfam" id="PF00881"/>
    </source>
</evidence>
<gene>
    <name evidence="7" type="ORF">J2Z43_001613</name>
</gene>
<dbReference type="Gene3D" id="3.40.109.10">
    <property type="entry name" value="NADH Oxidase"/>
    <property type="match status" value="1"/>
</dbReference>
<dbReference type="Proteomes" id="UP000767291">
    <property type="component" value="Unassembled WGS sequence"/>
</dbReference>
<sequence>MDFLELAKERYSVRKFCDKKVEKEKLDLILEVGRVAPTAVNYQPQRILVLDTEDALSKLKTCTTYHFHAPLVLLICYDNTVSWKRSYDSKDMGEVDVSIVATHMMLEVTNLGLGSTWVGHFDPQKIKEVFELPENIIPVAILPIGHPDETSVPHPLHDKRFDIGVTVFYDSF</sequence>
<comment type="cofactor">
    <cofactor evidence="1">
        <name>FMN</name>
        <dbReference type="ChEBI" id="CHEBI:58210"/>
    </cofactor>
</comment>